<dbReference type="AlphaFoldDB" id="A0A4V2YDX2"/>
<protein>
    <submittedName>
        <fullName evidence="1">Uncharacterized protein</fullName>
    </submittedName>
</protein>
<dbReference type="RefSeq" id="WP_132325783.1">
    <property type="nucleotide sequence ID" value="NZ_SMKR01000161.1"/>
</dbReference>
<name>A0A4V2YDX2_9ACTN</name>
<dbReference type="EMBL" id="SMKR01000161">
    <property type="protein sequence ID" value="TDD17096.1"/>
    <property type="molecule type" value="Genomic_DNA"/>
</dbReference>
<reference evidence="1 2" key="1">
    <citation type="submission" date="2019-02" db="EMBL/GenBank/DDBJ databases">
        <title>Draft genome sequences of novel Actinobacteria.</title>
        <authorList>
            <person name="Sahin N."/>
            <person name="Ay H."/>
            <person name="Saygin H."/>
        </authorList>
    </citation>
    <scope>NUCLEOTIDE SEQUENCE [LARGE SCALE GENOMIC DNA]</scope>
    <source>
        <strain evidence="1 2">16K104</strain>
    </source>
</reference>
<dbReference type="Proteomes" id="UP000295172">
    <property type="component" value="Unassembled WGS sequence"/>
</dbReference>
<accession>A0A4V2YDX2</accession>
<evidence type="ECO:0000313" key="1">
    <source>
        <dbReference type="EMBL" id="TDD17096.1"/>
    </source>
</evidence>
<keyword evidence="2" id="KW-1185">Reference proteome</keyword>
<proteinExistence type="predicted"/>
<gene>
    <name evidence="1" type="ORF">E1218_28580</name>
</gene>
<dbReference type="OrthoDB" id="4952226at2"/>
<sequence>MVEIAGGARIGSDGRTLVLELERRFFEDEVNEYVRALLLAEIGRRDRGRAEFTFNTVDVLIDVDAGTVKLADILAAGPEVVLPLDDFSARLQAG</sequence>
<comment type="caution">
    <text evidence="1">The sequence shown here is derived from an EMBL/GenBank/DDBJ whole genome shotgun (WGS) entry which is preliminary data.</text>
</comment>
<organism evidence="1 2">
    <name type="scientific">Kribbella turkmenica</name>
    <dbReference type="NCBI Taxonomy" id="2530375"/>
    <lineage>
        <taxon>Bacteria</taxon>
        <taxon>Bacillati</taxon>
        <taxon>Actinomycetota</taxon>
        <taxon>Actinomycetes</taxon>
        <taxon>Propionibacteriales</taxon>
        <taxon>Kribbellaceae</taxon>
        <taxon>Kribbella</taxon>
    </lineage>
</organism>
<evidence type="ECO:0000313" key="2">
    <source>
        <dbReference type="Proteomes" id="UP000295172"/>
    </source>
</evidence>